<name>A0A8S0VAH2_OLEEU</name>
<keyword evidence="8" id="KW-1185">Reference proteome</keyword>
<dbReference type="EMBL" id="CACTIH010009268">
    <property type="protein sequence ID" value="CAA3028736.1"/>
    <property type="molecule type" value="Genomic_DNA"/>
</dbReference>
<keyword evidence="4" id="KW-0456">Lyase</keyword>
<dbReference type="SUPFAM" id="SSF48576">
    <property type="entry name" value="Terpenoid synthases"/>
    <property type="match status" value="1"/>
</dbReference>
<evidence type="ECO:0000256" key="4">
    <source>
        <dbReference type="ARBA" id="ARBA00023239"/>
    </source>
</evidence>
<evidence type="ECO:0000256" key="1">
    <source>
        <dbReference type="ARBA" id="ARBA00001946"/>
    </source>
</evidence>
<feature type="domain" description="Terpene synthase metal-binding" evidence="6">
    <location>
        <begin position="91"/>
        <end position="323"/>
    </location>
</feature>
<dbReference type="OrthoDB" id="1921927at2759"/>
<dbReference type="Gene3D" id="1.10.600.10">
    <property type="entry name" value="Farnesyl Diphosphate Synthase"/>
    <property type="match status" value="1"/>
</dbReference>
<comment type="caution">
    <text evidence="7">The sequence shown here is derived from an EMBL/GenBank/DDBJ whole genome shotgun (WGS) entry which is preliminary data.</text>
</comment>
<evidence type="ECO:0000259" key="6">
    <source>
        <dbReference type="Pfam" id="PF03936"/>
    </source>
</evidence>
<dbReference type="GO" id="GO:0016114">
    <property type="term" value="P:terpenoid biosynthetic process"/>
    <property type="evidence" value="ECO:0007669"/>
    <property type="project" value="InterPro"/>
</dbReference>
<comment type="cofactor">
    <cofactor evidence="1">
        <name>Mg(2+)</name>
        <dbReference type="ChEBI" id="CHEBI:18420"/>
    </cofactor>
</comment>
<accession>A0A8S0VAH2</accession>
<keyword evidence="3" id="KW-0460">Magnesium</keyword>
<dbReference type="Gramene" id="OE9A093597T1">
    <property type="protein sequence ID" value="OE9A093597C1"/>
    <property type="gene ID" value="OE9A093597"/>
</dbReference>
<proteinExistence type="predicted"/>
<dbReference type="PANTHER" id="PTHR31225">
    <property type="entry name" value="OS04G0344100 PROTEIN-RELATED"/>
    <property type="match status" value="1"/>
</dbReference>
<dbReference type="AlphaFoldDB" id="A0A8S0VAH2"/>
<feature type="region of interest" description="Disordered" evidence="5">
    <location>
        <begin position="1"/>
        <end position="30"/>
    </location>
</feature>
<dbReference type="Proteomes" id="UP000594638">
    <property type="component" value="Unassembled WGS sequence"/>
</dbReference>
<evidence type="ECO:0000256" key="2">
    <source>
        <dbReference type="ARBA" id="ARBA00022723"/>
    </source>
</evidence>
<gene>
    <name evidence="7" type="ORF">OLEA9_A093597</name>
</gene>
<dbReference type="InterPro" id="IPR005630">
    <property type="entry name" value="Terpene_synthase_metal-bd"/>
</dbReference>
<organism evidence="7 8">
    <name type="scientific">Olea europaea subsp. europaea</name>
    <dbReference type="NCBI Taxonomy" id="158383"/>
    <lineage>
        <taxon>Eukaryota</taxon>
        <taxon>Viridiplantae</taxon>
        <taxon>Streptophyta</taxon>
        <taxon>Embryophyta</taxon>
        <taxon>Tracheophyta</taxon>
        <taxon>Spermatophyta</taxon>
        <taxon>Magnoliopsida</taxon>
        <taxon>eudicotyledons</taxon>
        <taxon>Gunneridae</taxon>
        <taxon>Pentapetalae</taxon>
        <taxon>asterids</taxon>
        <taxon>lamiids</taxon>
        <taxon>Lamiales</taxon>
        <taxon>Oleaceae</taxon>
        <taxon>Oleeae</taxon>
        <taxon>Olea</taxon>
    </lineage>
</organism>
<protein>
    <submittedName>
        <fullName evidence="7">(3S,6E)-nerolidol synthase 1-like isoform X1</fullName>
    </submittedName>
</protein>
<evidence type="ECO:0000256" key="5">
    <source>
        <dbReference type="SAM" id="MobiDB-lite"/>
    </source>
</evidence>
<dbReference type="PANTHER" id="PTHR31225:SF0">
    <property type="entry name" value="S-(+)-LINALOOL SYNTHASE, CHLOROPLASTIC"/>
    <property type="match status" value="1"/>
</dbReference>
<evidence type="ECO:0000256" key="3">
    <source>
        <dbReference type="ARBA" id="ARBA00022842"/>
    </source>
</evidence>
<dbReference type="GO" id="GO:0010333">
    <property type="term" value="F:terpene synthase activity"/>
    <property type="evidence" value="ECO:0007669"/>
    <property type="project" value="InterPro"/>
</dbReference>
<dbReference type="Pfam" id="PF03936">
    <property type="entry name" value="Terpene_synth_C"/>
    <property type="match status" value="1"/>
</dbReference>
<dbReference type="GO" id="GO:0000287">
    <property type="term" value="F:magnesium ion binding"/>
    <property type="evidence" value="ECO:0007669"/>
    <property type="project" value="InterPro"/>
</dbReference>
<keyword evidence="2" id="KW-0479">Metal-binding</keyword>
<evidence type="ECO:0000313" key="7">
    <source>
        <dbReference type="EMBL" id="CAA3028736.1"/>
    </source>
</evidence>
<dbReference type="InterPro" id="IPR008949">
    <property type="entry name" value="Isoprenoid_synthase_dom_sf"/>
</dbReference>
<evidence type="ECO:0000313" key="8">
    <source>
        <dbReference type="Proteomes" id="UP000594638"/>
    </source>
</evidence>
<reference evidence="7 8" key="1">
    <citation type="submission" date="2019-12" db="EMBL/GenBank/DDBJ databases">
        <authorList>
            <person name="Alioto T."/>
            <person name="Alioto T."/>
            <person name="Gomez Garrido J."/>
        </authorList>
    </citation>
    <scope>NUCLEOTIDE SEQUENCE [LARGE SCALE GENOMIC DNA]</scope>
</reference>
<dbReference type="InterPro" id="IPR050148">
    <property type="entry name" value="Terpene_synthase-like"/>
</dbReference>
<sequence>MKHNSEIIRSRNTARRRSGHAPPPVTHPTTGCVSSCWSWFRGPFRRKVNRLAGNQVFQIRLESGNGDSLLVFDRFWTNITPPSSDTSLWWKELSLAQELKQARNQPLKWYTLAMASLSNPSMSEQRLELTKSITFIYIIDDIFDLYGTPEELTVFTRAMHMWDYAVVQMLPKPMKMCYKALLDTTNDIGYKIYKKYGYNPWGSLCDAFLVEAEWFASGYLPTSHEYLENGKVSSGVHVLLVHLFFLLGVNRKTGGAVQVDDISELISSVAAILRLWDDFGSAKDEQQDGNDGSYIECYMKENPGSTIETVRERVIDMISSEWKHLNKECFHINKNSSSIFHKSFS</sequence>